<dbReference type="Ensembl" id="ENSGMOT00000051397.1">
    <property type="protein sequence ID" value="ENSGMOP00000034385.1"/>
    <property type="gene ID" value="ENSGMOG00000026965.1"/>
</dbReference>
<proteinExistence type="predicted"/>
<dbReference type="AlphaFoldDB" id="A0A8C5ANT4"/>
<reference evidence="2" key="2">
    <citation type="submission" date="2025-09" db="UniProtKB">
        <authorList>
            <consortium name="Ensembl"/>
        </authorList>
    </citation>
    <scope>IDENTIFICATION</scope>
</reference>
<evidence type="ECO:0000256" key="1">
    <source>
        <dbReference type="SAM" id="Phobius"/>
    </source>
</evidence>
<feature type="transmembrane region" description="Helical" evidence="1">
    <location>
        <begin position="86"/>
        <end position="106"/>
    </location>
</feature>
<reference evidence="2" key="1">
    <citation type="submission" date="2025-08" db="UniProtKB">
        <authorList>
            <consortium name="Ensembl"/>
        </authorList>
    </citation>
    <scope>IDENTIFICATION</scope>
</reference>
<sequence>MGLLSWKVSPRRRRETTAPPCGSRWRMLLCNGTEHRLPSLAVCSEATIAVDLRGEAVSSTCFISPSFNCYNNNNIKCYDRWQKHNLAELCGVFFISFCLIVLIHQWRCTMMTTITLAPLKTLEKKSWKVAQRLLTFFPCSLPSLPLSPSLSISPFTSALTIRRLRFD</sequence>
<organism evidence="2 3">
    <name type="scientific">Gadus morhua</name>
    <name type="common">Atlantic cod</name>
    <dbReference type="NCBI Taxonomy" id="8049"/>
    <lineage>
        <taxon>Eukaryota</taxon>
        <taxon>Metazoa</taxon>
        <taxon>Chordata</taxon>
        <taxon>Craniata</taxon>
        <taxon>Vertebrata</taxon>
        <taxon>Euteleostomi</taxon>
        <taxon>Actinopterygii</taxon>
        <taxon>Neopterygii</taxon>
        <taxon>Teleostei</taxon>
        <taxon>Neoteleostei</taxon>
        <taxon>Acanthomorphata</taxon>
        <taxon>Zeiogadaria</taxon>
        <taxon>Gadariae</taxon>
        <taxon>Gadiformes</taxon>
        <taxon>Gadoidei</taxon>
        <taxon>Gadidae</taxon>
        <taxon>Gadus</taxon>
    </lineage>
</organism>
<accession>A0A8C5ANT4</accession>
<name>A0A8C5ANT4_GADMO</name>
<keyword evidence="1" id="KW-0472">Membrane</keyword>
<keyword evidence="3" id="KW-1185">Reference proteome</keyword>
<protein>
    <submittedName>
        <fullName evidence="2">Uncharacterized protein</fullName>
    </submittedName>
</protein>
<evidence type="ECO:0000313" key="2">
    <source>
        <dbReference type="Ensembl" id="ENSGMOP00000034385.1"/>
    </source>
</evidence>
<evidence type="ECO:0000313" key="3">
    <source>
        <dbReference type="Proteomes" id="UP000694546"/>
    </source>
</evidence>
<keyword evidence="1" id="KW-0812">Transmembrane</keyword>
<keyword evidence="1" id="KW-1133">Transmembrane helix</keyword>
<dbReference type="Proteomes" id="UP000694546">
    <property type="component" value="Chromosome 13"/>
</dbReference>